<comment type="caution">
    <text evidence="3">The sequence shown here is derived from an EMBL/GenBank/DDBJ whole genome shotgun (WGS) entry which is preliminary data.</text>
</comment>
<evidence type="ECO:0000256" key="1">
    <source>
        <dbReference type="ARBA" id="ARBA00008007"/>
    </source>
</evidence>
<evidence type="ECO:0000259" key="2">
    <source>
        <dbReference type="Pfam" id="PF00156"/>
    </source>
</evidence>
<dbReference type="Proteomes" id="UP001241072">
    <property type="component" value="Unassembled WGS sequence"/>
</dbReference>
<evidence type="ECO:0000313" key="4">
    <source>
        <dbReference type="Proteomes" id="UP001241072"/>
    </source>
</evidence>
<dbReference type="PANTHER" id="PTHR47505:SF1">
    <property type="entry name" value="DNA UTILIZATION PROTEIN YHGH"/>
    <property type="match status" value="1"/>
</dbReference>
<dbReference type="InterPro" id="IPR051910">
    <property type="entry name" value="ComF/GntX_DNA_util-trans"/>
</dbReference>
<comment type="similarity">
    <text evidence="1">Belongs to the ComF/GntX family.</text>
</comment>
<dbReference type="GO" id="GO:0016757">
    <property type="term" value="F:glycosyltransferase activity"/>
    <property type="evidence" value="ECO:0007669"/>
    <property type="project" value="UniProtKB-KW"/>
</dbReference>
<dbReference type="SUPFAM" id="SSF53271">
    <property type="entry name" value="PRTase-like"/>
    <property type="match status" value="1"/>
</dbReference>
<name>A0ABT9BJH7_9MICO</name>
<reference evidence="3 4" key="1">
    <citation type="submission" date="2023-07" db="EMBL/GenBank/DDBJ databases">
        <title>Protaetiibacter sp. nov WY-16 isolated from soil.</title>
        <authorList>
            <person name="Liu B."/>
            <person name="Wan Y."/>
        </authorList>
    </citation>
    <scope>NUCLEOTIDE SEQUENCE [LARGE SCALE GENOMIC DNA]</scope>
    <source>
        <strain evidence="3 4">WY-16</strain>
    </source>
</reference>
<feature type="domain" description="Phosphoribosyltransferase" evidence="2">
    <location>
        <begin position="159"/>
        <end position="206"/>
    </location>
</feature>
<proteinExistence type="inferred from homology"/>
<dbReference type="EMBL" id="JAUQUB010000001">
    <property type="protein sequence ID" value="MDO7881179.1"/>
    <property type="molecule type" value="Genomic_DNA"/>
</dbReference>
<accession>A0ABT9BJH7</accession>
<sequence length="223" mass="24084">MIIDALRDARALLFPLDCAGCGAPDRGLCDDCAALLRPAVTPRSTPGGLVVYTALRYESEVRRIILTFKEEGRTDLARQLSWPLGEAIRAALAEYPDAVVVPVPSSRAGYRRRGFDPVRLLLRRTGRRFERVLAPTRATGVQKSLGRVERADNLRDALGARPGIRGRRVLLIDDILTTGATLEEAARAVAAAGGEVVGAATMAFTPRLHRSRDIPGAEDYGGV</sequence>
<dbReference type="Gene3D" id="3.40.50.2020">
    <property type="match status" value="1"/>
</dbReference>
<keyword evidence="4" id="KW-1185">Reference proteome</keyword>
<keyword evidence="3" id="KW-0328">Glycosyltransferase</keyword>
<dbReference type="PANTHER" id="PTHR47505">
    <property type="entry name" value="DNA UTILIZATION PROTEIN YHGH"/>
    <property type="match status" value="1"/>
</dbReference>
<evidence type="ECO:0000313" key="3">
    <source>
        <dbReference type="EMBL" id="MDO7881179.1"/>
    </source>
</evidence>
<protein>
    <submittedName>
        <fullName evidence="3">Phosphoribosyltransferase family protein</fullName>
    </submittedName>
</protein>
<dbReference type="InterPro" id="IPR029057">
    <property type="entry name" value="PRTase-like"/>
</dbReference>
<dbReference type="RefSeq" id="WP_305001594.1">
    <property type="nucleotide sequence ID" value="NZ_JAUQUB010000001.1"/>
</dbReference>
<keyword evidence="3" id="KW-0808">Transferase</keyword>
<dbReference type="InterPro" id="IPR000836">
    <property type="entry name" value="PRTase_dom"/>
</dbReference>
<organism evidence="3 4">
    <name type="scientific">Antiquaquibacter soli</name>
    <dbReference type="NCBI Taxonomy" id="3064523"/>
    <lineage>
        <taxon>Bacteria</taxon>
        <taxon>Bacillati</taxon>
        <taxon>Actinomycetota</taxon>
        <taxon>Actinomycetes</taxon>
        <taxon>Micrococcales</taxon>
        <taxon>Microbacteriaceae</taxon>
        <taxon>Antiquaquibacter</taxon>
    </lineage>
</organism>
<dbReference type="Pfam" id="PF00156">
    <property type="entry name" value="Pribosyltran"/>
    <property type="match status" value="1"/>
</dbReference>
<dbReference type="CDD" id="cd06223">
    <property type="entry name" value="PRTases_typeI"/>
    <property type="match status" value="1"/>
</dbReference>
<gene>
    <name evidence="3" type="ORF">Q5716_02950</name>
</gene>